<reference evidence="11" key="1">
    <citation type="journal article" date="2021" name="Nat. Commun.">
        <title>Genetic determinants of endophytism in the Arabidopsis root mycobiome.</title>
        <authorList>
            <person name="Mesny F."/>
            <person name="Miyauchi S."/>
            <person name="Thiergart T."/>
            <person name="Pickel B."/>
            <person name="Atanasova L."/>
            <person name="Karlsson M."/>
            <person name="Huettel B."/>
            <person name="Barry K.W."/>
            <person name="Haridas S."/>
            <person name="Chen C."/>
            <person name="Bauer D."/>
            <person name="Andreopoulos W."/>
            <person name="Pangilinan J."/>
            <person name="LaButti K."/>
            <person name="Riley R."/>
            <person name="Lipzen A."/>
            <person name="Clum A."/>
            <person name="Drula E."/>
            <person name="Henrissat B."/>
            <person name="Kohler A."/>
            <person name="Grigoriev I.V."/>
            <person name="Martin F.M."/>
            <person name="Hacquard S."/>
        </authorList>
    </citation>
    <scope>NUCLEOTIDE SEQUENCE</scope>
    <source>
        <strain evidence="11">MPI-SDFR-AT-0117</strain>
    </source>
</reference>
<feature type="region of interest" description="Disordered" evidence="8">
    <location>
        <begin position="521"/>
        <end position="562"/>
    </location>
</feature>
<organism evidence="11 12">
    <name type="scientific">Plectosphaerella plurivora</name>
    <dbReference type="NCBI Taxonomy" id="936078"/>
    <lineage>
        <taxon>Eukaryota</taxon>
        <taxon>Fungi</taxon>
        <taxon>Dikarya</taxon>
        <taxon>Ascomycota</taxon>
        <taxon>Pezizomycotina</taxon>
        <taxon>Sordariomycetes</taxon>
        <taxon>Hypocreomycetidae</taxon>
        <taxon>Glomerellales</taxon>
        <taxon>Plectosphaerellaceae</taxon>
        <taxon>Plectosphaerella</taxon>
    </lineage>
</organism>
<dbReference type="InterPro" id="IPR002227">
    <property type="entry name" value="Tyrosinase_Cu-bd"/>
</dbReference>
<feature type="domain" description="Tyrosinase copper-binding" evidence="9">
    <location>
        <begin position="74"/>
        <end position="91"/>
    </location>
</feature>
<dbReference type="PRINTS" id="PR00092">
    <property type="entry name" value="TYROSINASE"/>
</dbReference>
<evidence type="ECO:0000256" key="5">
    <source>
        <dbReference type="ARBA" id="ARBA00023101"/>
    </source>
</evidence>
<dbReference type="SUPFAM" id="SSF48056">
    <property type="entry name" value="Di-copper centre-containing domain"/>
    <property type="match status" value="1"/>
</dbReference>
<dbReference type="InterPro" id="IPR050316">
    <property type="entry name" value="Tyrosinase/Hemocyanin"/>
</dbReference>
<dbReference type="GO" id="GO:0004503">
    <property type="term" value="F:tyrosinase activity"/>
    <property type="evidence" value="ECO:0007669"/>
    <property type="project" value="UniProtKB-EC"/>
</dbReference>
<protein>
    <recommendedName>
        <fullName evidence="2">tyrosinase</fullName>
        <ecNumber evidence="2">1.14.18.1</ecNumber>
    </recommendedName>
</protein>
<dbReference type="InterPro" id="IPR008922">
    <property type="entry name" value="Di-copper_centre_dom_sf"/>
</dbReference>
<dbReference type="EMBL" id="JAGSXJ010000020">
    <property type="protein sequence ID" value="KAH6679972.1"/>
    <property type="molecule type" value="Genomic_DNA"/>
</dbReference>
<dbReference type="AlphaFoldDB" id="A0A9P8V6P5"/>
<dbReference type="GO" id="GO:0046872">
    <property type="term" value="F:metal ion binding"/>
    <property type="evidence" value="ECO:0007669"/>
    <property type="project" value="UniProtKB-KW"/>
</dbReference>
<evidence type="ECO:0000256" key="7">
    <source>
        <dbReference type="ARBA" id="ARBA00048881"/>
    </source>
</evidence>
<proteinExistence type="inferred from homology"/>
<evidence type="ECO:0000256" key="3">
    <source>
        <dbReference type="ARBA" id="ARBA00022723"/>
    </source>
</evidence>
<gene>
    <name evidence="11" type="ORF">F5X68DRAFT_138739</name>
</gene>
<keyword evidence="5" id="KW-0470">Melanin biosynthesis</keyword>
<dbReference type="Gene3D" id="1.10.1280.10">
    <property type="entry name" value="Di-copper center containing domain from catechol oxidase"/>
    <property type="match status" value="1"/>
</dbReference>
<comment type="caution">
    <text evidence="11">The sequence shown here is derived from an EMBL/GenBank/DDBJ whole genome shotgun (WGS) entry which is preliminary data.</text>
</comment>
<evidence type="ECO:0000259" key="10">
    <source>
        <dbReference type="PROSITE" id="PS00498"/>
    </source>
</evidence>
<dbReference type="PANTHER" id="PTHR11474:SF76">
    <property type="entry name" value="SHKT DOMAIN-CONTAINING PROTEIN"/>
    <property type="match status" value="1"/>
</dbReference>
<keyword evidence="12" id="KW-1185">Reference proteome</keyword>
<evidence type="ECO:0000256" key="1">
    <source>
        <dbReference type="ARBA" id="ARBA00009928"/>
    </source>
</evidence>
<comment type="similarity">
    <text evidence="1">Belongs to the tyrosinase family.</text>
</comment>
<evidence type="ECO:0000259" key="9">
    <source>
        <dbReference type="PROSITE" id="PS00497"/>
    </source>
</evidence>
<dbReference type="PROSITE" id="PS00497">
    <property type="entry name" value="TYROSINASE_1"/>
    <property type="match status" value="1"/>
</dbReference>
<evidence type="ECO:0000256" key="2">
    <source>
        <dbReference type="ARBA" id="ARBA00011906"/>
    </source>
</evidence>
<evidence type="ECO:0000313" key="12">
    <source>
        <dbReference type="Proteomes" id="UP000770015"/>
    </source>
</evidence>
<comment type="catalytic activity">
    <reaction evidence="6">
        <text>2 L-dopa + O2 = 2 L-dopaquinone + 2 H2O</text>
        <dbReference type="Rhea" id="RHEA:34287"/>
        <dbReference type="ChEBI" id="CHEBI:15377"/>
        <dbReference type="ChEBI" id="CHEBI:15379"/>
        <dbReference type="ChEBI" id="CHEBI:57504"/>
        <dbReference type="ChEBI" id="CHEBI:57924"/>
        <dbReference type="EC" id="1.14.18.1"/>
    </reaction>
</comment>
<sequence>MRVRRSLQEVVSNYDSGNRTELENLIRAFRVIQKLPVDHPDSFFRIAGYHGEPFVSEAPAGQDPDEWWGGYCQHRTILFPTWHRAYLHRLEEALRNAVPQAEDLALPFWDECISYGTKENPIPWIVTARELSEPVDGEFDNPLFSYTLQVAVADNHNVSKTGKQKNHRYSKPAGYETVRYPLSGLVGNDEDRAITELHNSDFTDDSTNTEHLNDNVKAWMGNTIRLKNKSNSSKKILDTYSSYSKYKICLEAPNYTAFSNKTSMAAWVNKHPGDYGISLEDPHNEIHLAVGGKPQFAGDNVDRTTPGKIKGANGDMGENETAAFDPIFFFHHAFIDYAFWQWQLRHGKTKANSLEILKGYGGVTSTGSPGLPAKTDLDLDTPLQPFTKAGGSAFTSNDVTDIEGSLGYTYSIGSLDRKVLSGPVLNGPDKSPITHVLRVTNINRADYSGSFVVRVMAKLANGERVEIGRDAVLSRWHVDGCANCLNHLNEQVFVPIDDELMALIKGDGDEDITDKIHVFVQKRDDPDRDEEGGDDSPASAHPVFPTPPGLSAPRRQPVIDLL</sequence>
<dbReference type="PROSITE" id="PS00498">
    <property type="entry name" value="TYROSINASE_2"/>
    <property type="match status" value="1"/>
</dbReference>
<dbReference type="EC" id="1.14.18.1" evidence="2"/>
<dbReference type="Proteomes" id="UP000770015">
    <property type="component" value="Unassembled WGS sequence"/>
</dbReference>
<evidence type="ECO:0000256" key="6">
    <source>
        <dbReference type="ARBA" id="ARBA00048233"/>
    </source>
</evidence>
<dbReference type="Pfam" id="PF00264">
    <property type="entry name" value="Tyrosinase"/>
    <property type="match status" value="1"/>
</dbReference>
<comment type="catalytic activity">
    <reaction evidence="7">
        <text>L-tyrosine + O2 = L-dopaquinone + H2O</text>
        <dbReference type="Rhea" id="RHEA:18117"/>
        <dbReference type="ChEBI" id="CHEBI:15377"/>
        <dbReference type="ChEBI" id="CHEBI:15379"/>
        <dbReference type="ChEBI" id="CHEBI:57924"/>
        <dbReference type="ChEBI" id="CHEBI:58315"/>
        <dbReference type="EC" id="1.14.18.1"/>
    </reaction>
</comment>
<dbReference type="GO" id="GO:0042438">
    <property type="term" value="P:melanin biosynthetic process"/>
    <property type="evidence" value="ECO:0007669"/>
    <property type="project" value="UniProtKB-KW"/>
</dbReference>
<evidence type="ECO:0000256" key="4">
    <source>
        <dbReference type="ARBA" id="ARBA00023008"/>
    </source>
</evidence>
<feature type="domain" description="Tyrosinase copper-binding" evidence="10">
    <location>
        <begin position="325"/>
        <end position="336"/>
    </location>
</feature>
<dbReference type="OrthoDB" id="6132182at2759"/>
<evidence type="ECO:0000313" key="11">
    <source>
        <dbReference type="EMBL" id="KAH6679972.1"/>
    </source>
</evidence>
<dbReference type="PANTHER" id="PTHR11474">
    <property type="entry name" value="TYROSINASE FAMILY MEMBER"/>
    <property type="match status" value="1"/>
</dbReference>
<evidence type="ECO:0000256" key="8">
    <source>
        <dbReference type="SAM" id="MobiDB-lite"/>
    </source>
</evidence>
<name>A0A9P8V6P5_9PEZI</name>
<keyword evidence="3" id="KW-0479">Metal-binding</keyword>
<keyword evidence="4" id="KW-0186">Copper</keyword>
<accession>A0A9P8V6P5</accession>